<evidence type="ECO:0000256" key="1">
    <source>
        <dbReference type="ARBA" id="ARBA00035885"/>
    </source>
</evidence>
<name>A0A0R1MNS5_9LACO</name>
<gene>
    <name evidence="3" type="ORF">FD09_GL001076</name>
</gene>
<comment type="caution">
    <text evidence="3">The sequence shown here is derived from an EMBL/GenBank/DDBJ whole genome shotgun (WGS) entry which is preliminary data.</text>
</comment>
<sequence>MIALNYHEEVQDLFDSDPTYVFAHCVAADAGMGGGIAWTFRHRYPEMPAAVLAAQPVVGDAVRYVSDDGRVIYNLISKGSSAQLPDRSDFEDSLRALKRALLAHGEKRLAIPRIGAGIDRLNWSDSAGFIQELFADTDIEIMVCVLH</sequence>
<dbReference type="InterPro" id="IPR043472">
    <property type="entry name" value="Macro_dom-like"/>
</dbReference>
<dbReference type="Gene3D" id="3.40.220.10">
    <property type="entry name" value="Leucine Aminopeptidase, subunit E, domain 1"/>
    <property type="match status" value="1"/>
</dbReference>
<dbReference type="InterPro" id="IPR002589">
    <property type="entry name" value="Macro_dom"/>
</dbReference>
<dbReference type="PATRIC" id="fig|1423792.3.peg.1096"/>
<evidence type="ECO:0000259" key="2">
    <source>
        <dbReference type="PROSITE" id="PS51154"/>
    </source>
</evidence>
<dbReference type="PANTHER" id="PTHR12521:SF0">
    <property type="entry name" value="ADP-RIBOSE GLYCOHYDROLASE OARD1"/>
    <property type="match status" value="1"/>
</dbReference>
<evidence type="ECO:0000313" key="4">
    <source>
        <dbReference type="Proteomes" id="UP000051330"/>
    </source>
</evidence>
<proteinExistence type="predicted"/>
<keyword evidence="4" id="KW-1185">Reference proteome</keyword>
<dbReference type="AlphaFoldDB" id="A0A0R1MNS5"/>
<protein>
    <recommendedName>
        <fullName evidence="2">Macro domain-containing protein</fullName>
    </recommendedName>
</protein>
<dbReference type="Proteomes" id="UP000051330">
    <property type="component" value="Unassembled WGS sequence"/>
</dbReference>
<organism evidence="3 4">
    <name type="scientific">Schleiferilactobacillus perolens DSM 12744</name>
    <dbReference type="NCBI Taxonomy" id="1423792"/>
    <lineage>
        <taxon>Bacteria</taxon>
        <taxon>Bacillati</taxon>
        <taxon>Bacillota</taxon>
        <taxon>Bacilli</taxon>
        <taxon>Lactobacillales</taxon>
        <taxon>Lactobacillaceae</taxon>
        <taxon>Schleiferilactobacillus</taxon>
    </lineage>
</organism>
<evidence type="ECO:0000313" key="3">
    <source>
        <dbReference type="EMBL" id="KRL09630.1"/>
    </source>
</evidence>
<dbReference type="SUPFAM" id="SSF52949">
    <property type="entry name" value="Macro domain-like"/>
    <property type="match status" value="1"/>
</dbReference>
<feature type="domain" description="Macro" evidence="2">
    <location>
        <begin position="1"/>
        <end position="147"/>
    </location>
</feature>
<dbReference type="STRING" id="1423792.FD09_GL001076"/>
<dbReference type="EMBL" id="AZEC01000017">
    <property type="protein sequence ID" value="KRL09630.1"/>
    <property type="molecule type" value="Genomic_DNA"/>
</dbReference>
<dbReference type="PROSITE" id="PS51154">
    <property type="entry name" value="MACRO"/>
    <property type="match status" value="1"/>
</dbReference>
<dbReference type="SMART" id="SM00506">
    <property type="entry name" value="A1pp"/>
    <property type="match status" value="1"/>
</dbReference>
<dbReference type="GO" id="GO:0140291">
    <property type="term" value="P:peptidyl-glutamate ADP-deribosylation"/>
    <property type="evidence" value="ECO:0007669"/>
    <property type="project" value="TreeGrafter"/>
</dbReference>
<comment type="catalytic activity">
    <reaction evidence="1">
        <text>an N-(ADP-alpha-D-ribosyl)-thymidine in DNA + H2O = a thymidine in DNA + ADP-D-ribose</text>
        <dbReference type="Rhea" id="RHEA:71655"/>
        <dbReference type="Rhea" id="RHEA-COMP:13556"/>
        <dbReference type="Rhea" id="RHEA-COMP:18051"/>
        <dbReference type="ChEBI" id="CHEBI:15377"/>
        <dbReference type="ChEBI" id="CHEBI:57967"/>
        <dbReference type="ChEBI" id="CHEBI:137386"/>
        <dbReference type="ChEBI" id="CHEBI:191199"/>
    </reaction>
    <physiologicalReaction direction="left-to-right" evidence="1">
        <dbReference type="Rhea" id="RHEA:71656"/>
    </physiologicalReaction>
</comment>
<dbReference type="CDD" id="cd02901">
    <property type="entry name" value="Macro_Poa1p-like"/>
    <property type="match status" value="1"/>
</dbReference>
<dbReference type="InterPro" id="IPR050892">
    <property type="entry name" value="ADP-ribose_metab_enzymes"/>
</dbReference>
<accession>A0A0R1MNS5</accession>
<dbReference type="PANTHER" id="PTHR12521">
    <property type="entry name" value="PROTEIN C6ORF130"/>
    <property type="match status" value="1"/>
</dbReference>
<reference evidence="3 4" key="1">
    <citation type="journal article" date="2015" name="Genome Announc.">
        <title>Expanding the biotechnology potential of lactobacilli through comparative genomics of 213 strains and associated genera.</title>
        <authorList>
            <person name="Sun Z."/>
            <person name="Harris H.M."/>
            <person name="McCann A."/>
            <person name="Guo C."/>
            <person name="Argimon S."/>
            <person name="Zhang W."/>
            <person name="Yang X."/>
            <person name="Jeffery I.B."/>
            <person name="Cooney J.C."/>
            <person name="Kagawa T.F."/>
            <person name="Liu W."/>
            <person name="Song Y."/>
            <person name="Salvetti E."/>
            <person name="Wrobel A."/>
            <person name="Rasinkangas P."/>
            <person name="Parkhill J."/>
            <person name="Rea M.C."/>
            <person name="O'Sullivan O."/>
            <person name="Ritari J."/>
            <person name="Douillard F.P."/>
            <person name="Paul Ross R."/>
            <person name="Yang R."/>
            <person name="Briner A.E."/>
            <person name="Felis G.E."/>
            <person name="de Vos W.M."/>
            <person name="Barrangou R."/>
            <person name="Klaenhammer T.R."/>
            <person name="Caufield P.W."/>
            <person name="Cui Y."/>
            <person name="Zhang H."/>
            <person name="O'Toole P.W."/>
        </authorList>
    </citation>
    <scope>NUCLEOTIDE SEQUENCE [LARGE SCALE GENOMIC DNA]</scope>
    <source>
        <strain evidence="3 4">DSM 12744</strain>
    </source>
</reference>